<feature type="transmembrane region" description="Helical" evidence="8">
    <location>
        <begin position="231"/>
        <end position="253"/>
    </location>
</feature>
<feature type="transmembrane region" description="Helical" evidence="8">
    <location>
        <begin position="389"/>
        <end position="410"/>
    </location>
</feature>
<keyword evidence="10" id="KW-1185">Reference proteome</keyword>
<name>A0ABW6Y2P4_9ACTN</name>
<organism evidence="9 10">
    <name type="scientific">Streptomyces flavochromogenes</name>
    <dbReference type="NCBI Taxonomy" id="68199"/>
    <lineage>
        <taxon>Bacteria</taxon>
        <taxon>Bacillati</taxon>
        <taxon>Actinomycetota</taxon>
        <taxon>Actinomycetes</taxon>
        <taxon>Kitasatosporales</taxon>
        <taxon>Streptomycetaceae</taxon>
        <taxon>Streptomyces</taxon>
    </lineage>
</organism>
<dbReference type="EMBL" id="JBIBDZ010000017">
    <property type="protein sequence ID" value="MFF5924043.1"/>
    <property type="molecule type" value="Genomic_DNA"/>
</dbReference>
<dbReference type="CDD" id="cd06173">
    <property type="entry name" value="MFS_MefA_like"/>
    <property type="match status" value="1"/>
</dbReference>
<feature type="transmembrane region" description="Helical" evidence="8">
    <location>
        <begin position="42"/>
        <end position="69"/>
    </location>
</feature>
<dbReference type="InterPro" id="IPR036259">
    <property type="entry name" value="MFS_trans_sf"/>
</dbReference>
<evidence type="ECO:0000313" key="9">
    <source>
        <dbReference type="EMBL" id="MFF5924043.1"/>
    </source>
</evidence>
<proteinExistence type="predicted"/>
<feature type="transmembrane region" description="Helical" evidence="8">
    <location>
        <begin position="320"/>
        <end position="341"/>
    </location>
</feature>
<dbReference type="Gene3D" id="1.20.1250.20">
    <property type="entry name" value="MFS general substrate transporter like domains"/>
    <property type="match status" value="1"/>
</dbReference>
<dbReference type="PANTHER" id="PTHR23513:SF9">
    <property type="entry name" value="ENTEROBACTIN EXPORTER ENTS"/>
    <property type="match status" value="1"/>
</dbReference>
<evidence type="ECO:0000256" key="4">
    <source>
        <dbReference type="ARBA" id="ARBA00022692"/>
    </source>
</evidence>
<evidence type="ECO:0000256" key="1">
    <source>
        <dbReference type="ARBA" id="ARBA00004429"/>
    </source>
</evidence>
<reference evidence="9 10" key="1">
    <citation type="submission" date="2024-10" db="EMBL/GenBank/DDBJ databases">
        <title>The Natural Products Discovery Center: Release of the First 8490 Sequenced Strains for Exploring Actinobacteria Biosynthetic Diversity.</title>
        <authorList>
            <person name="Kalkreuter E."/>
            <person name="Kautsar S.A."/>
            <person name="Yang D."/>
            <person name="Bader C.D."/>
            <person name="Teijaro C.N."/>
            <person name="Fluegel L."/>
            <person name="Davis C.M."/>
            <person name="Simpson J.R."/>
            <person name="Lauterbach L."/>
            <person name="Steele A.D."/>
            <person name="Gui C."/>
            <person name="Meng S."/>
            <person name="Li G."/>
            <person name="Viehrig K."/>
            <person name="Ye F."/>
            <person name="Su P."/>
            <person name="Kiefer A.F."/>
            <person name="Nichols A."/>
            <person name="Cepeda A.J."/>
            <person name="Yan W."/>
            <person name="Fan B."/>
            <person name="Jiang Y."/>
            <person name="Adhikari A."/>
            <person name="Zheng C.-J."/>
            <person name="Schuster L."/>
            <person name="Cowan T.M."/>
            <person name="Smanski M.J."/>
            <person name="Chevrette M.G."/>
            <person name="De Carvalho L.P.S."/>
            <person name="Shen B."/>
        </authorList>
    </citation>
    <scope>NUCLEOTIDE SEQUENCE [LARGE SCALE GENOMIC DNA]</scope>
    <source>
        <strain evidence="9 10">NPDC012605</strain>
    </source>
</reference>
<feature type="transmembrane region" description="Helical" evidence="8">
    <location>
        <begin position="265"/>
        <end position="283"/>
    </location>
</feature>
<sequence length="444" mass="45014">MLSVLRNPTYRRLFGAQVVALTGTGLATVALSLLAYDLAGANAAAVLGTALAIKMAAYVLLAPLVGALADRVPRRALLVSMDLARAAVVLALPFVTRVWQVYVLILLLQAASAAFTPAFQATIPQVLPDERDYTGALSLARLAYDLESLASPALAAALLTVVPYAWLFTGTAAGFVASALLVRTTALPDVDPAPDLGPEPRPAGGAAPRPRAYARAVSGIRLVLAAPRLRALLALDLAVAAAGAVVLVDTVILVRDTLGRPTGDVPLALGAYGAGSMAVALLLPRVLERGDDRAVMVRAAFVLPAALGLLALGLTATPGAWSWPVLLLVWLVTGAAGSAVLTPGGRVVRGSVRSGDLPAAFAARFSLSHACWLLTYPLAGWLAVTTGPAASAAVLTAVALAGAVGAARLWPPADPATGRRTPAAAAASAAQVPAPEAPASSPTR</sequence>
<dbReference type="SUPFAM" id="SSF103473">
    <property type="entry name" value="MFS general substrate transporter"/>
    <property type="match status" value="1"/>
</dbReference>
<feature type="transmembrane region" description="Helical" evidence="8">
    <location>
        <begin position="361"/>
        <end position="383"/>
    </location>
</feature>
<comment type="subcellular location">
    <subcellularLocation>
        <location evidence="1">Cell inner membrane</location>
        <topology evidence="1">Multi-pass membrane protein</topology>
    </subcellularLocation>
</comment>
<evidence type="ECO:0000256" key="6">
    <source>
        <dbReference type="ARBA" id="ARBA00023136"/>
    </source>
</evidence>
<feature type="transmembrane region" description="Helical" evidence="8">
    <location>
        <begin position="295"/>
        <end position="314"/>
    </location>
</feature>
<dbReference type="Pfam" id="PF07690">
    <property type="entry name" value="MFS_1"/>
    <property type="match status" value="1"/>
</dbReference>
<evidence type="ECO:0000256" key="5">
    <source>
        <dbReference type="ARBA" id="ARBA00022989"/>
    </source>
</evidence>
<evidence type="ECO:0000313" key="10">
    <source>
        <dbReference type="Proteomes" id="UP001602370"/>
    </source>
</evidence>
<evidence type="ECO:0000256" key="3">
    <source>
        <dbReference type="ARBA" id="ARBA00022475"/>
    </source>
</evidence>
<protein>
    <submittedName>
        <fullName evidence="9">MFS transporter</fullName>
    </submittedName>
</protein>
<feature type="transmembrane region" description="Helical" evidence="8">
    <location>
        <begin position="165"/>
        <end position="182"/>
    </location>
</feature>
<keyword evidence="3" id="KW-1003">Cell membrane</keyword>
<keyword evidence="2" id="KW-0813">Transport</keyword>
<evidence type="ECO:0000256" key="8">
    <source>
        <dbReference type="SAM" id="Phobius"/>
    </source>
</evidence>
<comment type="caution">
    <text evidence="9">The sequence shown here is derived from an EMBL/GenBank/DDBJ whole genome shotgun (WGS) entry which is preliminary data.</text>
</comment>
<keyword evidence="4 8" id="KW-0812">Transmembrane</keyword>
<keyword evidence="5 8" id="KW-1133">Transmembrane helix</keyword>
<dbReference type="Proteomes" id="UP001602370">
    <property type="component" value="Unassembled WGS sequence"/>
</dbReference>
<evidence type="ECO:0000256" key="7">
    <source>
        <dbReference type="SAM" id="MobiDB-lite"/>
    </source>
</evidence>
<gene>
    <name evidence="9" type="ORF">ACFY8C_37825</name>
</gene>
<keyword evidence="6 8" id="KW-0472">Membrane</keyword>
<dbReference type="RefSeq" id="WP_388311832.1">
    <property type="nucleotide sequence ID" value="NZ_JBIBDZ010000017.1"/>
</dbReference>
<feature type="transmembrane region" description="Helical" evidence="8">
    <location>
        <begin position="12"/>
        <end position="36"/>
    </location>
</feature>
<dbReference type="PANTHER" id="PTHR23513">
    <property type="entry name" value="INTEGRAL MEMBRANE EFFLUX PROTEIN-RELATED"/>
    <property type="match status" value="1"/>
</dbReference>
<feature type="region of interest" description="Disordered" evidence="7">
    <location>
        <begin position="414"/>
        <end position="444"/>
    </location>
</feature>
<accession>A0ABW6Y2P4</accession>
<evidence type="ECO:0000256" key="2">
    <source>
        <dbReference type="ARBA" id="ARBA00022448"/>
    </source>
</evidence>
<dbReference type="InterPro" id="IPR011701">
    <property type="entry name" value="MFS"/>
</dbReference>